<dbReference type="Gene3D" id="3.10.620.30">
    <property type="match status" value="1"/>
</dbReference>
<protein>
    <recommendedName>
        <fullName evidence="2">Transglutaminase-like domain-containing protein</fullName>
    </recommendedName>
</protein>
<proteinExistence type="predicted"/>
<keyword evidence="1" id="KW-0472">Membrane</keyword>
<dbReference type="SMART" id="SM00460">
    <property type="entry name" value="TGc"/>
    <property type="match status" value="1"/>
</dbReference>
<sequence length="436" mass="49273">MRTAKKIACTVAMGAFLLVLVQICGMLIYQVDLAGWIWGMVSGQQTKEDPLVPAPENAEYPYVEQRMGYEQLPGEAEQLLYQQIAQGISKIQTEPNEEGLYPIEEIVYEGRLQEASLQLVISTFRNENPEVFWLANRYRYAYGSDVTTLSLYSYVSPERYTTMQRNLNRIRDEIFRQMPNGLSELDREIYLFESLSKRCTYDTETASGEENWKAYTLYGALVDGKAVCEGYSRAMQSLLGCTGMESILVNGTSKGMDHMWNLVKVDGDWYHLDATWGDGEEMMNYQYFNVTDDRITRDHVIYGSYENLDLETASAEDLQNTNLRLPVCSATAANYFLAKGIPIKTLHDKTNPQLVDAIAEAAKSKKESVSVYIDESLDFENALDGLFSKTPYLVSHCMGAASRKSGVELETKRSVFVSDPISRGITIKLLYVDAEK</sequence>
<keyword evidence="1" id="KW-0812">Transmembrane</keyword>
<dbReference type="SUPFAM" id="SSF54001">
    <property type="entry name" value="Cysteine proteinases"/>
    <property type="match status" value="1"/>
</dbReference>
<reference evidence="3" key="1">
    <citation type="submission" date="2020-08" db="EMBL/GenBank/DDBJ databases">
        <title>Genome public.</title>
        <authorList>
            <person name="Liu C."/>
            <person name="Sun Q."/>
        </authorList>
    </citation>
    <scope>NUCLEOTIDE SEQUENCE</scope>
    <source>
        <strain evidence="3">NSJ-40</strain>
    </source>
</reference>
<feature type="transmembrane region" description="Helical" evidence="1">
    <location>
        <begin position="7"/>
        <end position="29"/>
    </location>
</feature>
<evidence type="ECO:0000313" key="3">
    <source>
        <dbReference type="EMBL" id="MBC8534143.1"/>
    </source>
</evidence>
<dbReference type="EMBL" id="JACRSN010000013">
    <property type="protein sequence ID" value="MBC8534143.1"/>
    <property type="molecule type" value="Genomic_DNA"/>
</dbReference>
<dbReference type="InterPro" id="IPR038765">
    <property type="entry name" value="Papain-like_cys_pep_sf"/>
</dbReference>
<keyword evidence="4" id="KW-1185">Reference proteome</keyword>
<dbReference type="PANTHER" id="PTHR46333">
    <property type="entry name" value="CYTOKINESIS PROTEIN 3"/>
    <property type="match status" value="1"/>
</dbReference>
<dbReference type="PANTHER" id="PTHR46333:SF2">
    <property type="entry name" value="CYTOKINESIS PROTEIN 3"/>
    <property type="match status" value="1"/>
</dbReference>
<dbReference type="InterPro" id="IPR052557">
    <property type="entry name" value="CAP/Cytokinesis_protein"/>
</dbReference>
<gene>
    <name evidence="3" type="ORF">IAG03_09080</name>
</gene>
<dbReference type="RefSeq" id="WP_249319804.1">
    <property type="nucleotide sequence ID" value="NZ_JACRSN010000013.1"/>
</dbReference>
<dbReference type="GO" id="GO:0005737">
    <property type="term" value="C:cytoplasm"/>
    <property type="evidence" value="ECO:0007669"/>
    <property type="project" value="TreeGrafter"/>
</dbReference>
<dbReference type="AlphaFoldDB" id="A0A926D982"/>
<feature type="domain" description="Transglutaminase-like" evidence="2">
    <location>
        <begin position="220"/>
        <end position="276"/>
    </location>
</feature>
<keyword evidence="1" id="KW-1133">Transmembrane helix</keyword>
<dbReference type="Pfam" id="PF01841">
    <property type="entry name" value="Transglut_core"/>
    <property type="match status" value="1"/>
</dbReference>
<dbReference type="Proteomes" id="UP000651482">
    <property type="component" value="Unassembled WGS sequence"/>
</dbReference>
<accession>A0A926D982</accession>
<organism evidence="3 4">
    <name type="scientific">Yeguia hominis</name>
    <dbReference type="NCBI Taxonomy" id="2763662"/>
    <lineage>
        <taxon>Bacteria</taxon>
        <taxon>Bacillati</taxon>
        <taxon>Bacillota</taxon>
        <taxon>Clostridia</taxon>
        <taxon>Eubacteriales</taxon>
        <taxon>Yeguiaceae</taxon>
        <taxon>Yeguia</taxon>
    </lineage>
</organism>
<evidence type="ECO:0000256" key="1">
    <source>
        <dbReference type="SAM" id="Phobius"/>
    </source>
</evidence>
<dbReference type="InterPro" id="IPR002931">
    <property type="entry name" value="Transglutaminase-like"/>
</dbReference>
<comment type="caution">
    <text evidence="3">The sequence shown here is derived from an EMBL/GenBank/DDBJ whole genome shotgun (WGS) entry which is preliminary data.</text>
</comment>
<name>A0A926D982_9FIRM</name>
<evidence type="ECO:0000259" key="2">
    <source>
        <dbReference type="SMART" id="SM00460"/>
    </source>
</evidence>
<evidence type="ECO:0000313" key="4">
    <source>
        <dbReference type="Proteomes" id="UP000651482"/>
    </source>
</evidence>